<dbReference type="AlphaFoldDB" id="A0A1D8NEC1"/>
<accession>A0A1D8NEC1</accession>
<dbReference type="VEuPathDB" id="FungiDB:YALI0_D12815g"/>
<reference evidence="2 4" key="1">
    <citation type="journal article" date="2016" name="PLoS ONE">
        <title>Sequence Assembly of Yarrowia lipolytica Strain W29/CLIB89 Shows Transposable Element Diversity.</title>
        <authorList>
            <person name="Magnan C."/>
            <person name="Yu J."/>
            <person name="Chang I."/>
            <person name="Jahn E."/>
            <person name="Kanomata Y."/>
            <person name="Wu J."/>
            <person name="Zeller M."/>
            <person name="Oakes M."/>
            <person name="Baldi P."/>
            <person name="Sandmeyer S."/>
        </authorList>
    </citation>
    <scope>NUCLEOTIDE SEQUENCE [LARGE SCALE GENOMIC DNA]</scope>
    <source>
        <strain evidence="2">CLIB89</strain>
        <strain evidence="4">CLIB89(W29)</strain>
    </source>
</reference>
<evidence type="ECO:0000256" key="1">
    <source>
        <dbReference type="SAM" id="MobiDB-lite"/>
    </source>
</evidence>
<dbReference type="OrthoDB" id="4093689at2759"/>
<dbReference type="InterPro" id="IPR013239">
    <property type="entry name" value="RNA_polI_Rpa14"/>
</dbReference>
<protein>
    <submittedName>
        <fullName evidence="3">RNA polymerase I subunit RPA14-domain-containing protein</fullName>
    </submittedName>
</protein>
<evidence type="ECO:0000313" key="3">
    <source>
        <dbReference type="EMBL" id="RDW25178.1"/>
    </source>
</evidence>
<dbReference type="EMBL" id="KZ859010">
    <property type="protein sequence ID" value="RDW25178.1"/>
    <property type="molecule type" value="Genomic_DNA"/>
</dbReference>
<dbReference type="VEuPathDB" id="FungiDB:YALI1_D15965g"/>
<organism evidence="2 4">
    <name type="scientific">Yarrowia lipolytica</name>
    <name type="common">Candida lipolytica</name>
    <dbReference type="NCBI Taxonomy" id="4952"/>
    <lineage>
        <taxon>Eukaryota</taxon>
        <taxon>Fungi</taxon>
        <taxon>Dikarya</taxon>
        <taxon>Ascomycota</taxon>
        <taxon>Saccharomycotina</taxon>
        <taxon>Dipodascomycetes</taxon>
        <taxon>Dipodascales</taxon>
        <taxon>Dipodascales incertae sedis</taxon>
        <taxon>Yarrowia</taxon>
    </lineage>
</organism>
<dbReference type="GeneID" id="2911262"/>
<dbReference type="Proteomes" id="UP000182444">
    <property type="component" value="Chromosome 1D"/>
</dbReference>
<dbReference type="RefSeq" id="XP_502762.1">
    <property type="nucleotide sequence ID" value="XM_502762.1"/>
</dbReference>
<feature type="compositionally biased region" description="Acidic residues" evidence="1">
    <location>
        <begin position="100"/>
        <end position="131"/>
    </location>
</feature>
<name>A0A1D8NEC1_YARLL</name>
<evidence type="ECO:0000313" key="5">
    <source>
        <dbReference type="Proteomes" id="UP000256601"/>
    </source>
</evidence>
<evidence type="ECO:0000313" key="4">
    <source>
        <dbReference type="Proteomes" id="UP000182444"/>
    </source>
</evidence>
<dbReference type="KEGG" id="yli:2911262"/>
<sequence length="131" mass="14476">MSSYKAPGPTAIEVHSSKAIPNGEAEEIITQYIDATTESTDQLLSMSSDSMPSVVSRNHAMIQQLRRVQRDLRGLPPLEAEEKEVENKDKGDSNTTTDGGDNDNQEESEDSDDSEESEETNEDQDQDQEEA</sequence>
<evidence type="ECO:0000313" key="2">
    <source>
        <dbReference type="EMBL" id="AOW03989.1"/>
    </source>
</evidence>
<gene>
    <name evidence="3" type="ORF">B0I71DRAFT_133097</name>
    <name evidence="2" type="ORF">YALI1_D15965g</name>
</gene>
<dbReference type="Gene3D" id="6.10.250.3390">
    <property type="match status" value="1"/>
</dbReference>
<dbReference type="EMBL" id="CP017556">
    <property type="protein sequence ID" value="AOW03989.1"/>
    <property type="molecule type" value="Genomic_DNA"/>
</dbReference>
<feature type="region of interest" description="Disordered" evidence="1">
    <location>
        <begin position="66"/>
        <end position="131"/>
    </location>
</feature>
<proteinExistence type="predicted"/>
<dbReference type="Pfam" id="PF08203">
    <property type="entry name" value="RNA_polI_A14"/>
    <property type="match status" value="1"/>
</dbReference>
<dbReference type="eggNOG" id="ENOG502SW1N">
    <property type="taxonomic scope" value="Eukaryota"/>
</dbReference>
<reference evidence="3 5" key="2">
    <citation type="submission" date="2018-07" db="EMBL/GenBank/DDBJ databases">
        <title>Draft Genome Assemblies for Five Robust Yarrowia lipolytica Strains Exhibiting High Lipid Production and Pentose Sugar Utilization and Sugar Alcohol Secretion from Undetoxified Lignocellulosic Biomass Hydrolysates.</title>
        <authorList>
            <consortium name="DOE Joint Genome Institute"/>
            <person name="Walker C."/>
            <person name="Ryu S."/>
            <person name="Na H."/>
            <person name="Zane M."/>
            <person name="LaButti K."/>
            <person name="Lipzen A."/>
            <person name="Haridas S."/>
            <person name="Barry K."/>
            <person name="Grigoriev I.V."/>
            <person name="Quarterman J."/>
            <person name="Slininger P."/>
            <person name="Dien B."/>
            <person name="Trinh C.T."/>
        </authorList>
    </citation>
    <scope>NUCLEOTIDE SEQUENCE [LARGE SCALE GENOMIC DNA]</scope>
    <source>
        <strain evidence="3 5">YB392</strain>
    </source>
</reference>
<dbReference type="Proteomes" id="UP000256601">
    <property type="component" value="Unassembled WGS sequence"/>
</dbReference>